<dbReference type="PROSITE" id="PS00108">
    <property type="entry name" value="PROTEIN_KINASE_ST"/>
    <property type="match status" value="1"/>
</dbReference>
<dbReference type="Pfam" id="PF00069">
    <property type="entry name" value="Pkinase"/>
    <property type="match status" value="1"/>
</dbReference>
<feature type="binding site" evidence="5">
    <location>
        <position position="41"/>
    </location>
    <ligand>
        <name>ATP</name>
        <dbReference type="ChEBI" id="CHEBI:30616"/>
    </ligand>
</feature>
<feature type="domain" description="Protein kinase" evidence="6">
    <location>
        <begin position="12"/>
        <end position="287"/>
    </location>
</feature>
<dbReference type="Gene3D" id="3.30.200.20">
    <property type="entry name" value="Phosphorylase Kinase, domain 1"/>
    <property type="match status" value="1"/>
</dbReference>
<dbReference type="GO" id="GO:0005524">
    <property type="term" value="F:ATP binding"/>
    <property type="evidence" value="ECO:0007669"/>
    <property type="project" value="UniProtKB-UniRule"/>
</dbReference>
<evidence type="ECO:0000256" key="3">
    <source>
        <dbReference type="ARBA" id="ARBA00022777"/>
    </source>
</evidence>
<dbReference type="InterPro" id="IPR008271">
    <property type="entry name" value="Ser/Thr_kinase_AS"/>
</dbReference>
<keyword evidence="3 7" id="KW-0418">Kinase</keyword>
<dbReference type="InterPro" id="IPR017441">
    <property type="entry name" value="Protein_kinase_ATP_BS"/>
</dbReference>
<dbReference type="SMART" id="SM00220">
    <property type="entry name" value="S_TKc"/>
    <property type="match status" value="1"/>
</dbReference>
<dbReference type="InterPro" id="IPR011009">
    <property type="entry name" value="Kinase-like_dom_sf"/>
</dbReference>
<reference evidence="8" key="2">
    <citation type="submission" date="2016-04" db="EMBL/GenBank/DDBJ databases">
        <title>First Complete Genome Sequence of a Subdivision 6 Acidobacterium.</title>
        <authorList>
            <person name="Huang S."/>
            <person name="Vieira S."/>
            <person name="Bunk B."/>
            <person name="Riedel T."/>
            <person name="Sproeer C."/>
            <person name="Overmann J."/>
        </authorList>
    </citation>
    <scope>NUCLEOTIDE SEQUENCE [LARGE SCALE GENOMIC DNA]</scope>
    <source>
        <strain evidence="8">DSM 100886 HEG_-6_39</strain>
    </source>
</reference>
<dbReference type="EMBL" id="CP015136">
    <property type="protein sequence ID" value="AMY09218.1"/>
    <property type="molecule type" value="Genomic_DNA"/>
</dbReference>
<dbReference type="InterPro" id="IPR011659">
    <property type="entry name" value="WD40"/>
</dbReference>
<dbReference type="GO" id="GO:0004674">
    <property type="term" value="F:protein serine/threonine kinase activity"/>
    <property type="evidence" value="ECO:0007669"/>
    <property type="project" value="UniProtKB-EC"/>
</dbReference>
<keyword evidence="2 5" id="KW-0547">Nucleotide-binding</keyword>
<dbReference type="PANTHER" id="PTHR43289:SF6">
    <property type="entry name" value="SERINE_THREONINE-PROTEIN KINASE NEKL-3"/>
    <property type="match status" value="1"/>
</dbReference>
<dbReference type="KEGG" id="abac:LuPra_02431"/>
<keyword evidence="8" id="KW-1185">Reference proteome</keyword>
<evidence type="ECO:0000256" key="2">
    <source>
        <dbReference type="ARBA" id="ARBA00022741"/>
    </source>
</evidence>
<evidence type="ECO:0000256" key="4">
    <source>
        <dbReference type="ARBA" id="ARBA00022840"/>
    </source>
</evidence>
<dbReference type="PROSITE" id="PS00107">
    <property type="entry name" value="PROTEIN_KINASE_ATP"/>
    <property type="match status" value="1"/>
</dbReference>
<dbReference type="PROSITE" id="PS50011">
    <property type="entry name" value="PROTEIN_KINASE_DOM"/>
    <property type="match status" value="1"/>
</dbReference>
<proteinExistence type="predicted"/>
<accession>A0A143PMB5</accession>
<name>A0A143PMB5_LUTPR</name>
<dbReference type="EC" id="2.7.11.1" evidence="7"/>
<dbReference type="OrthoDB" id="101360at2"/>
<keyword evidence="4 5" id="KW-0067">ATP-binding</keyword>
<dbReference type="Proteomes" id="UP000076079">
    <property type="component" value="Chromosome"/>
</dbReference>
<reference evidence="7 8" key="1">
    <citation type="journal article" date="2016" name="Genome Announc.">
        <title>First Complete Genome Sequence of a Subdivision 6 Acidobacterium Strain.</title>
        <authorList>
            <person name="Huang S."/>
            <person name="Vieira S."/>
            <person name="Bunk B."/>
            <person name="Riedel T."/>
            <person name="Sproer C."/>
            <person name="Overmann J."/>
        </authorList>
    </citation>
    <scope>NUCLEOTIDE SEQUENCE [LARGE SCALE GENOMIC DNA]</scope>
    <source>
        <strain evidence="8">DSM 100886 HEG_-6_39</strain>
    </source>
</reference>
<sequence length="908" mass="97475">MRLAPGERVGSYEILSHLGSGGMGEVYRARDVRLGRTVALKVVAPDLTGSADAELRARFEREARAIAALDDPHICSVYDIGERDGLLYLVMPCLEGQTLAARLATGRPLPLDDVLRIGLEVAGAMERTHRANITHRDLKPANIMLTSTGAKLLDFGLAKMLAPSKANAEPGVTQVASEAPVTTAGTLIGTVHYMAPEQVEGHEADARSDVWAFGTVVYEMATGRRPFDGPSAAAVIGAILRDQPPPISSNQPLAPRLLDHVVARCLAKNPDERWQNIGDVGGELRWIAESRADTPGEAPRLYPVRRSFPRWRSVAIALGMLAVSGAALGWFRMGAPPESPLRASASIALHLDSDVTAGTAPAGASTILSPDGKRIVFVSTDRAGSQILSTRPLDQGEATPLAGTDGGYAPFFSPDGEWVGFFAAGKLMKLRLAGGDPVALCDAPQGRGGSWGKDGKIIAALDARSGLSLVPADGGTVTRATSLDAGALNHRWPHFLPGGTAVLFTIGRTRGNYTSADIGVMDFERHVQKVVLPNAGMAPRYLPTGHLAYVSKGTLYAVPFDLDRLEVRGDAVAVLEGIAAAPEFGSAQIDMSSDGTMVYRRGATSGLRVLEWLDSTGRTESMGLEPAFYQFPRVSPDGSRVAFELNEGATSDILVYDWQRGTRTKLTEGSGVHSDPVWSPDGQYVVFQSSGRLFWRRADGASPAEPLTARQQGQQFPGSFSPDGKVFAFFDILPGSGSLIQTAAVDVSTGRLRLAESLAYRNWKWNSPLPAFSPDGRWMALMAADSGRIEIYVRGFPDTGRQWVISTAGGMHPVWSRSANELFYRREDLRLMVVPYTVTDGAFVAGRPRVWSDRRLHNLGVPSFDLAPDGKRVAAVLSADAPQPAQQQVTLVLNFLDEVRRRVTSSGR</sequence>
<dbReference type="Gene3D" id="1.10.510.10">
    <property type="entry name" value="Transferase(Phosphotransferase) domain 1"/>
    <property type="match status" value="1"/>
</dbReference>
<dbReference type="InterPro" id="IPR000719">
    <property type="entry name" value="Prot_kinase_dom"/>
</dbReference>
<dbReference type="RefSeq" id="WP_110170982.1">
    <property type="nucleotide sequence ID" value="NZ_CP015136.1"/>
</dbReference>
<dbReference type="SUPFAM" id="SSF56112">
    <property type="entry name" value="Protein kinase-like (PK-like)"/>
    <property type="match status" value="1"/>
</dbReference>
<dbReference type="SUPFAM" id="SSF82171">
    <property type="entry name" value="DPP6 N-terminal domain-like"/>
    <property type="match status" value="1"/>
</dbReference>
<dbReference type="Pfam" id="PF07676">
    <property type="entry name" value="PD40"/>
    <property type="match status" value="3"/>
</dbReference>
<evidence type="ECO:0000256" key="1">
    <source>
        <dbReference type="ARBA" id="ARBA00022679"/>
    </source>
</evidence>
<dbReference type="CDD" id="cd14014">
    <property type="entry name" value="STKc_PknB_like"/>
    <property type="match status" value="1"/>
</dbReference>
<dbReference type="AlphaFoldDB" id="A0A143PMB5"/>
<dbReference type="PATRIC" id="fig|1813736.3.peg.2555"/>
<dbReference type="Gene3D" id="2.120.10.30">
    <property type="entry name" value="TolB, C-terminal domain"/>
    <property type="match status" value="3"/>
</dbReference>
<evidence type="ECO:0000313" key="8">
    <source>
        <dbReference type="Proteomes" id="UP000076079"/>
    </source>
</evidence>
<dbReference type="SUPFAM" id="SSF75011">
    <property type="entry name" value="3-carboxy-cis,cis-mucoante lactonizing enzyme"/>
    <property type="match status" value="1"/>
</dbReference>
<gene>
    <name evidence="7" type="primary">prkC_22</name>
    <name evidence="7" type="ORF">LuPra_02431</name>
</gene>
<protein>
    <submittedName>
        <fullName evidence="7">Serine/threonine-protein kinase PrkC</fullName>
        <ecNumber evidence="7">2.7.11.1</ecNumber>
    </submittedName>
</protein>
<organism evidence="7 8">
    <name type="scientific">Luteitalea pratensis</name>
    <dbReference type="NCBI Taxonomy" id="1855912"/>
    <lineage>
        <taxon>Bacteria</taxon>
        <taxon>Pseudomonadati</taxon>
        <taxon>Acidobacteriota</taxon>
        <taxon>Vicinamibacteria</taxon>
        <taxon>Vicinamibacterales</taxon>
        <taxon>Vicinamibacteraceae</taxon>
        <taxon>Luteitalea</taxon>
    </lineage>
</organism>
<evidence type="ECO:0000256" key="5">
    <source>
        <dbReference type="PROSITE-ProRule" id="PRU10141"/>
    </source>
</evidence>
<evidence type="ECO:0000259" key="6">
    <source>
        <dbReference type="PROSITE" id="PS50011"/>
    </source>
</evidence>
<dbReference type="InterPro" id="IPR011042">
    <property type="entry name" value="6-blade_b-propeller_TolB-like"/>
</dbReference>
<keyword evidence="1 7" id="KW-0808">Transferase</keyword>
<dbReference type="PANTHER" id="PTHR43289">
    <property type="entry name" value="MITOGEN-ACTIVATED PROTEIN KINASE KINASE KINASE 20-RELATED"/>
    <property type="match status" value="1"/>
</dbReference>
<evidence type="ECO:0000313" key="7">
    <source>
        <dbReference type="EMBL" id="AMY09218.1"/>
    </source>
</evidence>
<dbReference type="STRING" id="1855912.LuPra_02431"/>